<dbReference type="RefSeq" id="WP_131854374.1">
    <property type="nucleotide sequence ID" value="NZ_SKFH01000057.1"/>
</dbReference>
<dbReference type="Proteomes" id="UP000295164">
    <property type="component" value="Unassembled WGS sequence"/>
</dbReference>
<reference evidence="3 4" key="1">
    <citation type="submission" date="2019-03" db="EMBL/GenBank/DDBJ databases">
        <authorList>
            <person name="Kim M.K.M."/>
        </authorList>
    </citation>
    <scope>NUCLEOTIDE SEQUENCE [LARGE SCALE GENOMIC DNA]</scope>
    <source>
        <strain evidence="3 4">17J68-15</strain>
    </source>
</reference>
<dbReference type="AlphaFoldDB" id="A0A4R4DSK4"/>
<dbReference type="Gene3D" id="3.10.450.50">
    <property type="match status" value="1"/>
</dbReference>
<sequence length="147" mass="16655">MRPILCLLLLLLASATRAQRPLTSPEETVRAFFEGFSVRNADSIAATVTPDFVLLEEGAVWNMDTLRSKLAVPPKTPYTRTNQLEFYRTERLGHMAWVYYDNVATFTAGTRSQSVHWLESAVLVQDRSGQWKIRMLHSTPVKEGGKQ</sequence>
<organism evidence="3 4">
    <name type="scientific">Flaviaesturariibacter aridisoli</name>
    <dbReference type="NCBI Taxonomy" id="2545761"/>
    <lineage>
        <taxon>Bacteria</taxon>
        <taxon>Pseudomonadati</taxon>
        <taxon>Bacteroidota</taxon>
        <taxon>Chitinophagia</taxon>
        <taxon>Chitinophagales</taxon>
        <taxon>Chitinophagaceae</taxon>
        <taxon>Flaviaestuariibacter</taxon>
    </lineage>
</organism>
<evidence type="ECO:0000259" key="2">
    <source>
        <dbReference type="Pfam" id="PF14534"/>
    </source>
</evidence>
<dbReference type="InterPro" id="IPR027843">
    <property type="entry name" value="DUF4440"/>
</dbReference>
<comment type="caution">
    <text evidence="3">The sequence shown here is derived from an EMBL/GenBank/DDBJ whole genome shotgun (WGS) entry which is preliminary data.</text>
</comment>
<dbReference type="InterPro" id="IPR032710">
    <property type="entry name" value="NTF2-like_dom_sf"/>
</dbReference>
<dbReference type="SUPFAM" id="SSF54427">
    <property type="entry name" value="NTF2-like"/>
    <property type="match status" value="1"/>
</dbReference>
<name>A0A4R4DSK4_9BACT</name>
<keyword evidence="1" id="KW-0732">Signal</keyword>
<feature type="signal peptide" evidence="1">
    <location>
        <begin position="1"/>
        <end position="18"/>
    </location>
</feature>
<feature type="domain" description="DUF4440" evidence="2">
    <location>
        <begin position="28"/>
        <end position="133"/>
    </location>
</feature>
<dbReference type="OrthoDB" id="1119147at2"/>
<evidence type="ECO:0000313" key="3">
    <source>
        <dbReference type="EMBL" id="TCZ64712.1"/>
    </source>
</evidence>
<keyword evidence="4" id="KW-1185">Reference proteome</keyword>
<evidence type="ECO:0000313" key="4">
    <source>
        <dbReference type="Proteomes" id="UP000295164"/>
    </source>
</evidence>
<accession>A0A4R4DSK4</accession>
<dbReference type="Pfam" id="PF14534">
    <property type="entry name" value="DUF4440"/>
    <property type="match status" value="1"/>
</dbReference>
<proteinExistence type="predicted"/>
<feature type="chain" id="PRO_5020584337" evidence="1">
    <location>
        <begin position="19"/>
        <end position="147"/>
    </location>
</feature>
<dbReference type="EMBL" id="SKFH01000057">
    <property type="protein sequence ID" value="TCZ64712.1"/>
    <property type="molecule type" value="Genomic_DNA"/>
</dbReference>
<evidence type="ECO:0000256" key="1">
    <source>
        <dbReference type="SAM" id="SignalP"/>
    </source>
</evidence>
<protein>
    <submittedName>
        <fullName evidence="3">Nuclear transport factor 2 family protein</fullName>
    </submittedName>
</protein>
<gene>
    <name evidence="3" type="ORF">E0486_18010</name>
</gene>